<keyword evidence="4 6" id="KW-0808">Transferase</keyword>
<evidence type="ECO:0000256" key="3">
    <source>
        <dbReference type="ARBA" id="ARBA00022576"/>
    </source>
</evidence>
<dbReference type="InterPro" id="IPR015422">
    <property type="entry name" value="PyrdxlP-dep_Trfase_small"/>
</dbReference>
<dbReference type="GO" id="GO:0008793">
    <property type="term" value="F:aromatic-amino-acid transaminase activity"/>
    <property type="evidence" value="ECO:0007669"/>
    <property type="project" value="UniProtKB-UniRule"/>
</dbReference>
<dbReference type="Pfam" id="PF00155">
    <property type="entry name" value="Aminotran_1_2"/>
    <property type="match status" value="1"/>
</dbReference>
<sequence length="367" mass="38752">MTDTGRPQPALRLTRADLEALPNYVPGRSPADLARELGLPEAIKLASNEVPYGPLPGVVEAVAEAVAGAHRYPDMGVVALRAALAQRYGVDADRIATGCGSVALAEHLVRATCLPGDELLYSWRSFEAYPIVAATSGATSVRVPNDAGHGHDLAAMAAAVTDRTRMILVCNPNNPTGTAVRRAELDHFLDTVPDDVLVVIDEAYREFVTDPEVPDGLTYADRPNVAVLRTLSKAWGLAGLRIGWLVAQPAVAAAVRKVVTPFSTSMAAQAGALAALAQADEVERRCALVVAERSRVTEALRKLLPDVPDSQANFVWLPLGDMAVDFGRACESRGVIVRPFPGDGVRVTIGTPAENDVFLAAAEAALA</sequence>
<gene>
    <name evidence="6" type="primary">pat</name>
    <name evidence="8" type="ORF">GA0070616_2122</name>
</gene>
<comment type="function">
    <text evidence="6">Aminotransferase that catalyzes the conversion of aromatic amino acids and 2-oxoglutarate into corresponding aromatic oxo acids and L-glutamate.</text>
</comment>
<accession>A0A1C6RUI4</accession>
<dbReference type="HAMAP" id="MF_01023">
    <property type="entry name" value="HisC_aminotrans_2"/>
    <property type="match status" value="1"/>
</dbReference>
<dbReference type="GO" id="GO:0030170">
    <property type="term" value="F:pyridoxal phosphate binding"/>
    <property type="evidence" value="ECO:0007669"/>
    <property type="project" value="UniProtKB-UniRule"/>
</dbReference>
<dbReference type="InterPro" id="IPR004839">
    <property type="entry name" value="Aminotransferase_I/II_large"/>
</dbReference>
<evidence type="ECO:0000256" key="5">
    <source>
        <dbReference type="ARBA" id="ARBA00022898"/>
    </source>
</evidence>
<dbReference type="InterPro" id="IPR001917">
    <property type="entry name" value="Aminotrans_II_pyridoxalP_BS"/>
</dbReference>
<protein>
    <recommendedName>
        <fullName evidence="6">Aromatic amino acid aminotransferase</fullName>
        <shortName evidence="6">ArAT</shortName>
        <ecNumber evidence="6">2.6.1.57</ecNumber>
    </recommendedName>
</protein>
<keyword evidence="3 6" id="KW-0032">Aminotransferase</keyword>
<dbReference type="RefSeq" id="WP_091080090.1">
    <property type="nucleotide sequence ID" value="NZ_FMHT01000003.1"/>
</dbReference>
<dbReference type="PROSITE" id="PS00599">
    <property type="entry name" value="AA_TRANSFER_CLASS_2"/>
    <property type="match status" value="1"/>
</dbReference>
<organism evidence="8 9">
    <name type="scientific">Micromonospora nigra</name>
    <dbReference type="NCBI Taxonomy" id="145857"/>
    <lineage>
        <taxon>Bacteria</taxon>
        <taxon>Bacillati</taxon>
        <taxon>Actinomycetota</taxon>
        <taxon>Actinomycetes</taxon>
        <taxon>Micromonosporales</taxon>
        <taxon>Micromonosporaceae</taxon>
        <taxon>Micromonospora</taxon>
    </lineage>
</organism>
<dbReference type="NCBIfam" id="TIGR01141">
    <property type="entry name" value="hisC"/>
    <property type="match status" value="1"/>
</dbReference>
<evidence type="ECO:0000256" key="1">
    <source>
        <dbReference type="ARBA" id="ARBA00001933"/>
    </source>
</evidence>
<dbReference type="Gene3D" id="3.90.1150.10">
    <property type="entry name" value="Aspartate Aminotransferase, domain 1"/>
    <property type="match status" value="1"/>
</dbReference>
<dbReference type="HAMAP" id="MF_01513">
    <property type="entry name" value="Phe_aminotrans_2"/>
    <property type="match status" value="1"/>
</dbReference>
<evidence type="ECO:0000256" key="6">
    <source>
        <dbReference type="HAMAP-Rule" id="MF_01513"/>
    </source>
</evidence>
<dbReference type="OrthoDB" id="9809616at2"/>
<evidence type="ECO:0000256" key="4">
    <source>
        <dbReference type="ARBA" id="ARBA00022679"/>
    </source>
</evidence>
<evidence type="ECO:0000256" key="2">
    <source>
        <dbReference type="ARBA" id="ARBA00011738"/>
    </source>
</evidence>
<proteinExistence type="inferred from homology"/>
<dbReference type="InterPro" id="IPR024892">
    <property type="entry name" value="ArAT"/>
</dbReference>
<evidence type="ECO:0000259" key="7">
    <source>
        <dbReference type="Pfam" id="PF00155"/>
    </source>
</evidence>
<comment type="similarity">
    <text evidence="6">Belongs to the class-II pyridoxal-phosphate-dependent aminotransferase family.</text>
</comment>
<evidence type="ECO:0000313" key="8">
    <source>
        <dbReference type="EMBL" id="SCL20866.1"/>
    </source>
</evidence>
<dbReference type="NCBIfam" id="NF002878">
    <property type="entry name" value="PRK03321.1"/>
    <property type="match status" value="1"/>
</dbReference>
<dbReference type="AlphaFoldDB" id="A0A1C6RUI4"/>
<comment type="subunit">
    <text evidence="2 6">Homodimer.</text>
</comment>
<dbReference type="PANTHER" id="PTHR43643:SF3">
    <property type="entry name" value="HISTIDINOL-PHOSPHATE AMINOTRANSFERASE"/>
    <property type="match status" value="1"/>
</dbReference>
<dbReference type="Gene3D" id="3.40.640.10">
    <property type="entry name" value="Type I PLP-dependent aspartate aminotransferase-like (Major domain)"/>
    <property type="match status" value="1"/>
</dbReference>
<reference evidence="8 9" key="1">
    <citation type="submission" date="2016-06" db="EMBL/GenBank/DDBJ databases">
        <authorList>
            <person name="Kjaerup R.B."/>
            <person name="Dalgaard T.S."/>
            <person name="Juul-Madsen H.R."/>
        </authorList>
    </citation>
    <scope>NUCLEOTIDE SEQUENCE [LARGE SCALE GENOMIC DNA]</scope>
    <source>
        <strain evidence="8 9">DSM 43818</strain>
    </source>
</reference>
<evidence type="ECO:0000313" key="9">
    <source>
        <dbReference type="Proteomes" id="UP000199699"/>
    </source>
</evidence>
<feature type="modified residue" description="N6-(pyridoxal phosphate)lysine" evidence="6">
    <location>
        <position position="233"/>
    </location>
</feature>
<dbReference type="CDD" id="cd00609">
    <property type="entry name" value="AAT_like"/>
    <property type="match status" value="1"/>
</dbReference>
<dbReference type="EC" id="2.6.1.57" evidence="6"/>
<comment type="catalytic activity">
    <reaction evidence="6">
        <text>an aromatic L-alpha-amino acid + 2-oxoglutarate = an aromatic oxo-acid + L-glutamate</text>
        <dbReference type="Rhea" id="RHEA:17533"/>
        <dbReference type="ChEBI" id="CHEBI:16810"/>
        <dbReference type="ChEBI" id="CHEBI:29985"/>
        <dbReference type="ChEBI" id="CHEBI:73309"/>
        <dbReference type="ChEBI" id="CHEBI:84824"/>
        <dbReference type="EC" id="2.6.1.57"/>
    </reaction>
</comment>
<comment type="cofactor">
    <cofactor evidence="1 6">
        <name>pyridoxal 5'-phosphate</name>
        <dbReference type="ChEBI" id="CHEBI:597326"/>
    </cofactor>
</comment>
<dbReference type="GO" id="GO:0004400">
    <property type="term" value="F:histidinol-phosphate transaminase activity"/>
    <property type="evidence" value="ECO:0007669"/>
    <property type="project" value="InterPro"/>
</dbReference>
<keyword evidence="5 6" id="KW-0663">Pyridoxal phosphate</keyword>
<dbReference type="InterPro" id="IPR015421">
    <property type="entry name" value="PyrdxlP-dep_Trfase_major"/>
</dbReference>
<keyword evidence="9" id="KW-1185">Reference proteome</keyword>
<dbReference type="Proteomes" id="UP000199699">
    <property type="component" value="Unassembled WGS sequence"/>
</dbReference>
<dbReference type="InterPro" id="IPR015424">
    <property type="entry name" value="PyrdxlP-dep_Trfase"/>
</dbReference>
<dbReference type="InterPro" id="IPR050106">
    <property type="entry name" value="HistidinolP_aminotransfase"/>
</dbReference>
<feature type="domain" description="Aminotransferase class I/classII large" evidence="7">
    <location>
        <begin position="42"/>
        <end position="360"/>
    </location>
</feature>
<dbReference type="GO" id="GO:0000105">
    <property type="term" value="P:L-histidine biosynthetic process"/>
    <property type="evidence" value="ECO:0007669"/>
    <property type="project" value="InterPro"/>
</dbReference>
<dbReference type="SUPFAM" id="SSF53383">
    <property type="entry name" value="PLP-dependent transferases"/>
    <property type="match status" value="1"/>
</dbReference>
<name>A0A1C6RUI4_9ACTN</name>
<dbReference type="STRING" id="145857.GA0070616_2122"/>
<dbReference type="InterPro" id="IPR005861">
    <property type="entry name" value="HisP_aminotrans"/>
</dbReference>
<dbReference type="EMBL" id="FMHT01000003">
    <property type="protein sequence ID" value="SCL20866.1"/>
    <property type="molecule type" value="Genomic_DNA"/>
</dbReference>
<dbReference type="PANTHER" id="PTHR43643">
    <property type="entry name" value="HISTIDINOL-PHOSPHATE AMINOTRANSFERASE 2"/>
    <property type="match status" value="1"/>
</dbReference>